<reference evidence="1" key="2">
    <citation type="journal article" date="2015" name="Fish Shellfish Immunol.">
        <title>Early steps in the European eel (Anguilla anguilla)-Vibrio vulnificus interaction in the gills: Role of the RtxA13 toxin.</title>
        <authorList>
            <person name="Callol A."/>
            <person name="Pajuelo D."/>
            <person name="Ebbesson L."/>
            <person name="Teles M."/>
            <person name="MacKenzie S."/>
            <person name="Amaro C."/>
        </authorList>
    </citation>
    <scope>NUCLEOTIDE SEQUENCE</scope>
</reference>
<protein>
    <submittedName>
        <fullName evidence="1">Uncharacterized protein</fullName>
    </submittedName>
</protein>
<sequence>MGLIQQQKTKQVS</sequence>
<evidence type="ECO:0000313" key="1">
    <source>
        <dbReference type="EMBL" id="JAH15668.1"/>
    </source>
</evidence>
<name>A0A0E9QHU4_ANGAN</name>
<reference evidence="1" key="1">
    <citation type="submission" date="2014-11" db="EMBL/GenBank/DDBJ databases">
        <authorList>
            <person name="Amaro Gonzalez C."/>
        </authorList>
    </citation>
    <scope>NUCLEOTIDE SEQUENCE</scope>
</reference>
<proteinExistence type="predicted"/>
<dbReference type="EMBL" id="GBXM01092909">
    <property type="protein sequence ID" value="JAH15668.1"/>
    <property type="molecule type" value="Transcribed_RNA"/>
</dbReference>
<organism evidence="1">
    <name type="scientific">Anguilla anguilla</name>
    <name type="common">European freshwater eel</name>
    <name type="synonym">Muraena anguilla</name>
    <dbReference type="NCBI Taxonomy" id="7936"/>
    <lineage>
        <taxon>Eukaryota</taxon>
        <taxon>Metazoa</taxon>
        <taxon>Chordata</taxon>
        <taxon>Craniata</taxon>
        <taxon>Vertebrata</taxon>
        <taxon>Euteleostomi</taxon>
        <taxon>Actinopterygii</taxon>
        <taxon>Neopterygii</taxon>
        <taxon>Teleostei</taxon>
        <taxon>Anguilliformes</taxon>
        <taxon>Anguillidae</taxon>
        <taxon>Anguilla</taxon>
    </lineage>
</organism>
<accession>A0A0E9QHU4</accession>